<dbReference type="InterPro" id="IPR036873">
    <property type="entry name" value="Rhodanese-like_dom_sf"/>
</dbReference>
<dbReference type="PROSITE" id="PS50086">
    <property type="entry name" value="TBC_RABGAP"/>
    <property type="match status" value="1"/>
</dbReference>
<dbReference type="InterPro" id="IPR011990">
    <property type="entry name" value="TPR-like_helical_dom_sf"/>
</dbReference>
<dbReference type="InterPro" id="IPR001763">
    <property type="entry name" value="Rhodanese-like_dom"/>
</dbReference>
<organism evidence="5 6">
    <name type="scientific">Blepharisma stoltei</name>
    <dbReference type="NCBI Taxonomy" id="1481888"/>
    <lineage>
        <taxon>Eukaryota</taxon>
        <taxon>Sar</taxon>
        <taxon>Alveolata</taxon>
        <taxon>Ciliophora</taxon>
        <taxon>Postciliodesmatophora</taxon>
        <taxon>Heterotrichea</taxon>
        <taxon>Heterotrichida</taxon>
        <taxon>Blepharismidae</taxon>
        <taxon>Blepharisma</taxon>
    </lineage>
</organism>
<feature type="domain" description="Rhodanese" evidence="4">
    <location>
        <begin position="284"/>
        <end position="311"/>
    </location>
</feature>
<protein>
    <recommendedName>
        <fullName evidence="7">Tetratricopeptide repeat protein</fullName>
    </recommendedName>
</protein>
<dbReference type="InterPro" id="IPR019412">
    <property type="entry name" value="IML2/TPR_39"/>
</dbReference>
<dbReference type="SUPFAM" id="SSF47923">
    <property type="entry name" value="Ypt/Rab-GAP domain of gyp1p"/>
    <property type="match status" value="2"/>
</dbReference>
<evidence type="ECO:0000259" key="4">
    <source>
        <dbReference type="PROSITE" id="PS50206"/>
    </source>
</evidence>
<accession>A0AAU9JFP0</accession>
<reference evidence="5" key="1">
    <citation type="submission" date="2021-09" db="EMBL/GenBank/DDBJ databases">
        <authorList>
            <consortium name="AG Swart"/>
            <person name="Singh M."/>
            <person name="Singh A."/>
            <person name="Seah K."/>
            <person name="Emmerich C."/>
        </authorList>
    </citation>
    <scope>NUCLEOTIDE SEQUENCE</scope>
    <source>
        <strain evidence="5">ATCC30299</strain>
    </source>
</reference>
<keyword evidence="2" id="KW-0812">Transmembrane</keyword>
<evidence type="ECO:0008006" key="7">
    <source>
        <dbReference type="Google" id="ProtNLM"/>
    </source>
</evidence>
<comment type="caution">
    <text evidence="5">The sequence shown here is derived from an EMBL/GenBank/DDBJ whole genome shotgun (WGS) entry which is preliminary data.</text>
</comment>
<evidence type="ECO:0000259" key="3">
    <source>
        <dbReference type="PROSITE" id="PS50086"/>
    </source>
</evidence>
<dbReference type="InterPro" id="IPR000195">
    <property type="entry name" value="Rab-GAP-TBC_dom"/>
</dbReference>
<evidence type="ECO:0000313" key="5">
    <source>
        <dbReference type="EMBL" id="CAG9323882.1"/>
    </source>
</evidence>
<dbReference type="PANTHER" id="PTHR31859:SF1">
    <property type="entry name" value="TETRATRICOPEPTIDE REPEAT PROTEIN 39C"/>
    <property type="match status" value="1"/>
</dbReference>
<sequence length="1033" mass="119757">MNKEDRATRWTRLLKLDSSSHNHLKQLNEDFKRDHPDQLKIHNDCQQINKMLPMFEEAELKDYLELLLTYYCKTENISYISGMHEVLAAFFVLGFSSLKTVYAAFREFVKKMMPRVFKKDSSLPYSYKIFYKLLLYHEPVECSALDGKMLHPQAYAERWFLTMFASALNISLLLAFWEFCLQENNPTLPYFFALVCVSRIKEKILSKKNLSMGDVQLFRFYINELDELDEICQEALALQHQTPSSFISIIEELVLHRHSPEQWAVDMIDNSVSLPILSEDVKIPKPGLFIIDLRSLEEYIEGHYPQAFNFPKNLNLTTEELWNILSGFSANFTSTTTRPCHFAFCSDTKSRHIRHASTLCLDVIRRGIERVSILPSGYSGESKHDWEQCQWCELNRDLVISSEGSSGAARCNLIRIKMWNAFLHEVGSKFSTPFSSQASSPRFIEPSIPRAIHINTQPSDSSSKPTTTARSTEIDTSSFTIQDSLKLMWTSGIQDSEHWFEERKNFDSRCALHWAEAGFLKALLMGDKPSRKIALERLEIAEKIADAHVKSTEAAGNRLSGFKGKGNPELIFNILKEAQSARMNIAVLAEVYLFKAGSDILHRDYPKGSIHFRNAWKQHKICADLTKLHNDFEKNLPQNYKDQLASGIEDDIENLLNYEEGIFLLSLSMAPPSLLRLAKLAGMEANQSKGVQLLYKCINSKRGMRVPLALMFMLFWLLVYIPEFVPGKEERYREANELIKFGSHYYNKSIYFSWLESYMLTKQGNLERSLKLLERALISCEKQGLPFRSPRLLFEKGWVLFLCQEWEEALACLLSASDHSPPSPFTQLLLGACSCMTGQLDQAEEWFQGLGDLNLERSTIERWIGRRAKRYLNRRWFQLFPYEIIYVTDYLNGMKRDWFEHAFDFLSSIGVPEIPSPENLGKGEYQETDEYSLLLLLQASILRNFGRLREAVKMLEKLTKYQSWILNEKWVIPHAYYELGLVYMRGRDWRAGSDMFLKAKMYKKYDFRRSLNFKLNAALEFIAQEESKENKRG</sequence>
<keyword evidence="2" id="KW-0472">Membrane</keyword>
<dbReference type="Gene3D" id="1.25.40.10">
    <property type="entry name" value="Tetratricopeptide repeat domain"/>
    <property type="match status" value="1"/>
</dbReference>
<evidence type="ECO:0000256" key="2">
    <source>
        <dbReference type="SAM" id="Phobius"/>
    </source>
</evidence>
<dbReference type="PROSITE" id="PS50206">
    <property type="entry name" value="RHODANESE_3"/>
    <property type="match status" value="1"/>
</dbReference>
<dbReference type="CDD" id="cd00158">
    <property type="entry name" value="RHOD"/>
    <property type="match status" value="1"/>
</dbReference>
<dbReference type="SUPFAM" id="SSF48452">
    <property type="entry name" value="TPR-like"/>
    <property type="match status" value="1"/>
</dbReference>
<evidence type="ECO:0000313" key="6">
    <source>
        <dbReference type="Proteomes" id="UP001162131"/>
    </source>
</evidence>
<dbReference type="PANTHER" id="PTHR31859">
    <property type="entry name" value="TETRATRICOPEPTIDE REPEAT PROTEIN 39 FAMILY MEMBER"/>
    <property type="match status" value="1"/>
</dbReference>
<dbReference type="Proteomes" id="UP001162131">
    <property type="component" value="Unassembled WGS sequence"/>
</dbReference>
<keyword evidence="2" id="KW-1133">Transmembrane helix</keyword>
<name>A0AAU9JFP0_9CILI</name>
<feature type="domain" description="Rab-GAP TBC" evidence="3">
    <location>
        <begin position="1"/>
        <end position="184"/>
    </location>
</feature>
<dbReference type="Gene3D" id="1.10.472.80">
    <property type="entry name" value="Ypt/Rab-GAP domain of gyp1p, domain 3"/>
    <property type="match status" value="1"/>
</dbReference>
<dbReference type="InterPro" id="IPR035969">
    <property type="entry name" value="Rab-GAP_TBC_sf"/>
</dbReference>
<keyword evidence="6" id="KW-1185">Reference proteome</keyword>
<dbReference type="EMBL" id="CAJZBQ010000035">
    <property type="protein sequence ID" value="CAG9323882.1"/>
    <property type="molecule type" value="Genomic_DNA"/>
</dbReference>
<evidence type="ECO:0000256" key="1">
    <source>
        <dbReference type="SAM" id="MobiDB-lite"/>
    </source>
</evidence>
<dbReference type="Gene3D" id="1.10.8.270">
    <property type="entry name" value="putative rabgap domain of human tbc1 domain family member 14 like domains"/>
    <property type="match status" value="1"/>
</dbReference>
<feature type="region of interest" description="Disordered" evidence="1">
    <location>
        <begin position="454"/>
        <end position="473"/>
    </location>
</feature>
<dbReference type="SUPFAM" id="SSF52821">
    <property type="entry name" value="Rhodanese/Cell cycle control phosphatase"/>
    <property type="match status" value="1"/>
</dbReference>
<dbReference type="AlphaFoldDB" id="A0AAU9JFP0"/>
<gene>
    <name evidence="5" type="ORF">BSTOLATCC_MIC34918</name>
</gene>
<dbReference type="Pfam" id="PF00566">
    <property type="entry name" value="RabGAP-TBC"/>
    <property type="match status" value="1"/>
</dbReference>
<dbReference type="Pfam" id="PF10300">
    <property type="entry name" value="Iml2-TPR_39"/>
    <property type="match status" value="1"/>
</dbReference>
<feature type="transmembrane region" description="Helical" evidence="2">
    <location>
        <begin position="86"/>
        <end position="105"/>
    </location>
</feature>
<proteinExistence type="predicted"/>